<accession>A0ABZ3IHU3</accession>
<dbReference type="RefSeq" id="WP_094605912.1">
    <property type="nucleotide sequence ID" value="NZ_CP155573.1"/>
</dbReference>
<dbReference type="Proteomes" id="UP000216752">
    <property type="component" value="Chromosome"/>
</dbReference>
<protein>
    <submittedName>
        <fullName evidence="1">Uncharacterized protein</fullName>
    </submittedName>
</protein>
<proteinExistence type="predicted"/>
<gene>
    <name evidence="1" type="ORF">SPSIL_013610</name>
</gene>
<dbReference type="EMBL" id="CP155573">
    <property type="protein sequence ID" value="XFO65252.1"/>
    <property type="molecule type" value="Genomic_DNA"/>
</dbReference>
<keyword evidence="2" id="KW-1185">Reference proteome</keyword>
<sequence length="115" mass="13849">MHANFYQLSTGDFGDNDFGDGIGWDDFGDWVGRNNPDNLGYRLPMNKLYYHYQTLLQRQLPPVVPGGDAYRPQRICLRRCWTAYQRCLYYARTPWQWQRCTYLYNMCARRCLMLR</sequence>
<evidence type="ECO:0000313" key="1">
    <source>
        <dbReference type="EMBL" id="XFO65252.1"/>
    </source>
</evidence>
<organism evidence="1 2">
    <name type="scientific">Sporomusa silvacetica DSM 10669</name>
    <dbReference type="NCBI Taxonomy" id="1123289"/>
    <lineage>
        <taxon>Bacteria</taxon>
        <taxon>Bacillati</taxon>
        <taxon>Bacillota</taxon>
        <taxon>Negativicutes</taxon>
        <taxon>Selenomonadales</taxon>
        <taxon>Sporomusaceae</taxon>
        <taxon>Sporomusa</taxon>
    </lineage>
</organism>
<evidence type="ECO:0000313" key="2">
    <source>
        <dbReference type="Proteomes" id="UP000216752"/>
    </source>
</evidence>
<reference evidence="1" key="1">
    <citation type="submission" date="2024-05" db="EMBL/GenBank/DDBJ databases">
        <title>Isolation and characterization of Sporomusa carbonis sp. nov., a carboxydotrophic hydrogenogen in the genus of Sporomusa isolated from a charcoal burning pile.</title>
        <authorList>
            <person name="Boeer T."/>
            <person name="Rosenbaum F."/>
            <person name="Eysell L."/>
            <person name="Mueller V."/>
            <person name="Daniel R."/>
            <person name="Poehlein A."/>
        </authorList>
    </citation>
    <scope>NUCLEOTIDE SEQUENCE [LARGE SCALE GENOMIC DNA]</scope>
    <source>
        <strain evidence="1">DSM 10669</strain>
    </source>
</reference>
<name>A0ABZ3IHU3_9FIRM</name>